<evidence type="ECO:0000256" key="1">
    <source>
        <dbReference type="SAM" id="MobiDB-lite"/>
    </source>
</evidence>
<reference evidence="3" key="1">
    <citation type="journal article" date="2019" name="Int. J. Syst. Evol. Microbiol.">
        <title>The Global Catalogue of Microorganisms (GCM) 10K type strain sequencing project: providing services to taxonomists for standard genome sequencing and annotation.</title>
        <authorList>
            <consortium name="The Broad Institute Genomics Platform"/>
            <consortium name="The Broad Institute Genome Sequencing Center for Infectious Disease"/>
            <person name="Wu L."/>
            <person name="Ma J."/>
        </authorList>
    </citation>
    <scope>NUCLEOTIDE SEQUENCE [LARGE SCALE GENOMIC DNA]</scope>
    <source>
        <strain evidence="3">KCTC 42644</strain>
    </source>
</reference>
<dbReference type="InterPro" id="IPR010394">
    <property type="entry name" value="5-nucleotidase"/>
</dbReference>
<accession>A0ABV7XF31</accession>
<evidence type="ECO:0000313" key="3">
    <source>
        <dbReference type="Proteomes" id="UP001595615"/>
    </source>
</evidence>
<dbReference type="InterPro" id="IPR036412">
    <property type="entry name" value="HAD-like_sf"/>
</dbReference>
<organism evidence="2 3">
    <name type="scientific">Sphingoaurantiacus capsulatus</name>
    <dbReference type="NCBI Taxonomy" id="1771310"/>
    <lineage>
        <taxon>Bacteria</taxon>
        <taxon>Pseudomonadati</taxon>
        <taxon>Pseudomonadota</taxon>
        <taxon>Alphaproteobacteria</taxon>
        <taxon>Sphingomonadales</taxon>
        <taxon>Sphingosinicellaceae</taxon>
        <taxon>Sphingoaurantiacus</taxon>
    </lineage>
</organism>
<gene>
    <name evidence="2" type="ORF">ACFOMD_14980</name>
</gene>
<dbReference type="PANTHER" id="PTHR31367:SF5">
    <property type="entry name" value="CYTOSOLIC 5'-NUCLEOTIDASE 1A"/>
    <property type="match status" value="1"/>
</dbReference>
<dbReference type="Proteomes" id="UP001595615">
    <property type="component" value="Unassembled WGS sequence"/>
</dbReference>
<dbReference type="Pfam" id="PF06189">
    <property type="entry name" value="5-nucleotidase"/>
    <property type="match status" value="1"/>
</dbReference>
<name>A0ABV7XF31_9SPHN</name>
<dbReference type="PANTHER" id="PTHR31367">
    <property type="entry name" value="CYTOSOLIC 5'-NUCLEOTIDASE 1 FAMILY MEMBER"/>
    <property type="match status" value="1"/>
</dbReference>
<comment type="caution">
    <text evidence="2">The sequence shown here is derived from an EMBL/GenBank/DDBJ whole genome shotgun (WGS) entry which is preliminary data.</text>
</comment>
<dbReference type="SUPFAM" id="SSF56784">
    <property type="entry name" value="HAD-like"/>
    <property type="match status" value="1"/>
</dbReference>
<evidence type="ECO:0000313" key="2">
    <source>
        <dbReference type="EMBL" id="MFC3713878.1"/>
    </source>
</evidence>
<protein>
    <submittedName>
        <fullName evidence="2">5'-nucleotidase</fullName>
    </submittedName>
</protein>
<dbReference type="RefSeq" id="WP_380862800.1">
    <property type="nucleotide sequence ID" value="NZ_JBHRXV010000011.1"/>
</dbReference>
<sequence length="350" mass="39058">MGYSVKDKLVVAVSSTALFDFSKEHRIFLEEGVEAFRQYQRDNRDVPPKPGAAFPFIKRLLRLNKVFREQQPVEVIILSRNDPEAGLRMMDALPHYDLEISRAIFRSGEAPYPYMQAINGCLYLSTDKDEVAEAMEAGYPAGHVLPCAAEDDDGDTQLRIAFDFDGVIVDDEAESQYASGGLPLFYHHEVEHRKRPLGSGPLMPLLKQLSMLQRLERENPTAVNAPGKAIRVAIVTARSMPAHERIITTLGAYEIEVDELFLTGGLEKKSFLDVLKPQIFFDDQLGHLEPASEFTPCVHIPFGVRNRREPPIAVPVQQAPKRAKKRKEAERPVEAPALDLADGAGDARDA</sequence>
<feature type="compositionally biased region" description="Low complexity" evidence="1">
    <location>
        <begin position="334"/>
        <end position="344"/>
    </location>
</feature>
<feature type="region of interest" description="Disordered" evidence="1">
    <location>
        <begin position="311"/>
        <end position="350"/>
    </location>
</feature>
<dbReference type="EMBL" id="JBHRXV010000011">
    <property type="protein sequence ID" value="MFC3713878.1"/>
    <property type="molecule type" value="Genomic_DNA"/>
</dbReference>
<proteinExistence type="predicted"/>
<keyword evidence="3" id="KW-1185">Reference proteome</keyword>